<reference evidence="1" key="2">
    <citation type="journal article" date="2015" name="Fish Shellfish Immunol.">
        <title>Early steps in the European eel (Anguilla anguilla)-Vibrio vulnificus interaction in the gills: Role of the RtxA13 toxin.</title>
        <authorList>
            <person name="Callol A."/>
            <person name="Pajuelo D."/>
            <person name="Ebbesson L."/>
            <person name="Teles M."/>
            <person name="MacKenzie S."/>
            <person name="Amaro C."/>
        </authorList>
    </citation>
    <scope>NUCLEOTIDE SEQUENCE</scope>
</reference>
<organism evidence="1">
    <name type="scientific">Anguilla anguilla</name>
    <name type="common">European freshwater eel</name>
    <name type="synonym">Muraena anguilla</name>
    <dbReference type="NCBI Taxonomy" id="7936"/>
    <lineage>
        <taxon>Eukaryota</taxon>
        <taxon>Metazoa</taxon>
        <taxon>Chordata</taxon>
        <taxon>Craniata</taxon>
        <taxon>Vertebrata</taxon>
        <taxon>Euteleostomi</taxon>
        <taxon>Actinopterygii</taxon>
        <taxon>Neopterygii</taxon>
        <taxon>Teleostei</taxon>
        <taxon>Anguilliformes</taxon>
        <taxon>Anguillidae</taxon>
        <taxon>Anguilla</taxon>
    </lineage>
</organism>
<protein>
    <submittedName>
        <fullName evidence="1">Uncharacterized protein</fullName>
    </submittedName>
</protein>
<sequence length="12" mass="1374">MAVSRLVINRTN</sequence>
<name>A0A0E9USF7_ANGAN</name>
<proteinExistence type="predicted"/>
<evidence type="ECO:0000313" key="1">
    <source>
        <dbReference type="EMBL" id="JAH68779.1"/>
    </source>
</evidence>
<dbReference type="EMBL" id="GBXM01039798">
    <property type="protein sequence ID" value="JAH68779.1"/>
    <property type="molecule type" value="Transcribed_RNA"/>
</dbReference>
<accession>A0A0E9USF7</accession>
<reference evidence="1" key="1">
    <citation type="submission" date="2014-11" db="EMBL/GenBank/DDBJ databases">
        <authorList>
            <person name="Amaro Gonzalez C."/>
        </authorList>
    </citation>
    <scope>NUCLEOTIDE SEQUENCE</scope>
</reference>